<accession>A0A6I3LL44</accession>
<dbReference type="EMBL" id="WMJX01000020">
    <property type="protein sequence ID" value="MTG98447.1"/>
    <property type="molecule type" value="Genomic_DNA"/>
</dbReference>
<dbReference type="Proteomes" id="UP000438760">
    <property type="component" value="Unassembled WGS sequence"/>
</dbReference>
<dbReference type="PROSITE" id="PS51257">
    <property type="entry name" value="PROKAR_LIPOPROTEIN"/>
    <property type="match status" value="1"/>
</dbReference>
<sequence length="173" mass="19884">MKIILSKVLFALLLLLGFYGCKEQKAAEVVKVVENQESKEVQEVQQEKPITIEKTVLPRESKVNFNLIIPAYYNQEGEKSVYESINDSWLEFREVNGAFVVQKAEYNLSDPLMNECTGELQVGVFSPDEEEPLIYFSPDNSDIKEGELISLPKGALPFWTENVVEYVYLFIYR</sequence>
<reference evidence="1 2" key="1">
    <citation type="submission" date="2019-11" db="EMBL/GenBank/DDBJ databases">
        <title>Genome of Strain BIT-d1.</title>
        <authorList>
            <person name="Yang Y."/>
        </authorList>
    </citation>
    <scope>NUCLEOTIDE SEQUENCE [LARGE SCALE GENOMIC DNA]</scope>
    <source>
        <strain evidence="1 2">BIT-d1</strain>
    </source>
</reference>
<dbReference type="RefSeq" id="WP_155092473.1">
    <property type="nucleotide sequence ID" value="NZ_WMJX01000020.1"/>
</dbReference>
<comment type="caution">
    <text evidence="1">The sequence shown here is derived from an EMBL/GenBank/DDBJ whole genome shotgun (WGS) entry which is preliminary data.</text>
</comment>
<evidence type="ECO:0000313" key="2">
    <source>
        <dbReference type="Proteomes" id="UP000438760"/>
    </source>
</evidence>
<evidence type="ECO:0000313" key="1">
    <source>
        <dbReference type="EMBL" id="MTG98447.1"/>
    </source>
</evidence>
<dbReference type="AlphaFoldDB" id="A0A6I3LL44"/>
<name>A0A6I3LL44_9FLAO</name>
<gene>
    <name evidence="1" type="ORF">GJV76_09980</name>
</gene>
<organism evidence="1 2">
    <name type="scientific">Myroides albus</name>
    <dbReference type="NCBI Taxonomy" id="2562892"/>
    <lineage>
        <taxon>Bacteria</taxon>
        <taxon>Pseudomonadati</taxon>
        <taxon>Bacteroidota</taxon>
        <taxon>Flavobacteriia</taxon>
        <taxon>Flavobacteriales</taxon>
        <taxon>Flavobacteriaceae</taxon>
        <taxon>Myroides</taxon>
    </lineage>
</organism>
<protein>
    <submittedName>
        <fullName evidence="1">Uncharacterized protein</fullName>
    </submittedName>
</protein>
<proteinExistence type="predicted"/>
<keyword evidence="2" id="KW-1185">Reference proteome</keyword>